<proteinExistence type="predicted"/>
<gene>
    <name evidence="2" type="ORF">LDX53_07445</name>
</gene>
<sequence length="188" mass="21275">MKINLTDLTTKIEQKDYIEDLETVKYADISKSKAKVHELAAKLVKETAAALKHNSLSHVAVEVTGQRPLTFALESNIINLPYANYKKIANFFEEQKEYPVNVYFETQSEYLNASGFRIDQVATETDIKQKEDTVIAELTEAMQEKIKQVREYQKPVPVAKKKTVTKKRATTKTSSNKTKTAAKTKGTN</sequence>
<feature type="region of interest" description="Disordered" evidence="1">
    <location>
        <begin position="160"/>
        <end position="188"/>
    </location>
</feature>
<feature type="compositionally biased region" description="Low complexity" evidence="1">
    <location>
        <begin position="171"/>
        <end position="188"/>
    </location>
</feature>
<evidence type="ECO:0000256" key="1">
    <source>
        <dbReference type="SAM" id="MobiDB-lite"/>
    </source>
</evidence>
<dbReference type="EMBL" id="CP084389">
    <property type="protein sequence ID" value="UZX29398.1"/>
    <property type="molecule type" value="Genomic_DNA"/>
</dbReference>
<protein>
    <submittedName>
        <fullName evidence="2">Uncharacterized protein</fullName>
    </submittedName>
</protein>
<organism evidence="2 3">
    <name type="scientific">Lactobacillus helsingborgensis</name>
    <dbReference type="NCBI Taxonomy" id="1218494"/>
    <lineage>
        <taxon>Bacteria</taxon>
        <taxon>Bacillati</taxon>
        <taxon>Bacillota</taxon>
        <taxon>Bacilli</taxon>
        <taxon>Lactobacillales</taxon>
        <taxon>Lactobacillaceae</taxon>
        <taxon>Lactobacillus</taxon>
    </lineage>
</organism>
<accession>A0AA47B3D6</accession>
<feature type="compositionally biased region" description="Basic residues" evidence="1">
    <location>
        <begin position="160"/>
        <end position="170"/>
    </location>
</feature>
<dbReference type="RefSeq" id="WP_046327605.1">
    <property type="nucleotide sequence ID" value="NZ_CP084389.1"/>
</dbReference>
<dbReference type="Proteomes" id="UP001164557">
    <property type="component" value="Chromosome"/>
</dbReference>
<keyword evidence="3" id="KW-1185">Reference proteome</keyword>
<name>A0AA47B3D6_9LACO</name>
<evidence type="ECO:0000313" key="3">
    <source>
        <dbReference type="Proteomes" id="UP001164557"/>
    </source>
</evidence>
<dbReference type="AlphaFoldDB" id="A0AA47B3D6"/>
<reference evidence="2" key="1">
    <citation type="submission" date="2021-09" db="EMBL/GenBank/DDBJ databases">
        <title>Lactobacillus species from Apis mellifera, Switzerland.</title>
        <authorList>
            <person name="Pfister J."/>
            <person name="Brown A."/>
            <person name="Neumann P."/>
            <person name="Collaud A."/>
            <person name="Retschnig G."/>
            <person name="Perreten V."/>
        </authorList>
    </citation>
    <scope>NUCLEOTIDE SEQUENCE</scope>
    <source>
        <strain evidence="2">IBH002</strain>
    </source>
</reference>
<evidence type="ECO:0000313" key="2">
    <source>
        <dbReference type="EMBL" id="UZX29398.1"/>
    </source>
</evidence>